<name>A0A8S1GYH7_9PELO</name>
<dbReference type="InterPro" id="IPR013783">
    <property type="entry name" value="Ig-like_fold"/>
</dbReference>
<dbReference type="Proteomes" id="UP000835052">
    <property type="component" value="Unassembled WGS sequence"/>
</dbReference>
<dbReference type="InterPro" id="IPR051774">
    <property type="entry name" value="Sperm-specific_class_P"/>
</dbReference>
<dbReference type="InterPro" id="IPR000535">
    <property type="entry name" value="MSP_dom"/>
</dbReference>
<evidence type="ECO:0000313" key="3">
    <source>
        <dbReference type="EMBL" id="CAD6188287.1"/>
    </source>
</evidence>
<evidence type="ECO:0000313" key="4">
    <source>
        <dbReference type="Proteomes" id="UP000835052"/>
    </source>
</evidence>
<accession>A0A8S1GYH7</accession>
<protein>
    <recommendedName>
        <fullName evidence="1">Major sperm protein</fullName>
    </recommendedName>
</protein>
<dbReference type="PROSITE" id="PS50202">
    <property type="entry name" value="MSP"/>
    <property type="match status" value="1"/>
</dbReference>
<dbReference type="CDD" id="cd10537">
    <property type="entry name" value="SET_SETD9"/>
    <property type="match status" value="1"/>
</dbReference>
<reference evidence="3" key="1">
    <citation type="submission" date="2020-10" db="EMBL/GenBank/DDBJ databases">
        <authorList>
            <person name="Kikuchi T."/>
        </authorList>
    </citation>
    <scope>NUCLEOTIDE SEQUENCE</scope>
    <source>
        <strain evidence="3">NKZ352</strain>
    </source>
</reference>
<dbReference type="Gene3D" id="2.60.40.10">
    <property type="entry name" value="Immunoglobulins"/>
    <property type="match status" value="1"/>
</dbReference>
<organism evidence="3 4">
    <name type="scientific">Caenorhabditis auriculariae</name>
    <dbReference type="NCBI Taxonomy" id="2777116"/>
    <lineage>
        <taxon>Eukaryota</taxon>
        <taxon>Metazoa</taxon>
        <taxon>Ecdysozoa</taxon>
        <taxon>Nematoda</taxon>
        <taxon>Chromadorea</taxon>
        <taxon>Rhabditida</taxon>
        <taxon>Rhabditina</taxon>
        <taxon>Rhabditomorpha</taxon>
        <taxon>Rhabditoidea</taxon>
        <taxon>Rhabditidae</taxon>
        <taxon>Peloderinae</taxon>
        <taxon>Caenorhabditis</taxon>
    </lineage>
</organism>
<comment type="caution">
    <text evidence="3">The sequence shown here is derived from an EMBL/GenBank/DDBJ whole genome shotgun (WGS) entry which is preliminary data.</text>
</comment>
<dbReference type="OrthoDB" id="442460at2759"/>
<dbReference type="AlphaFoldDB" id="A0A8S1GYH7"/>
<keyword evidence="1" id="KW-0206">Cytoskeleton</keyword>
<feature type="domain" description="MSP" evidence="2">
    <location>
        <begin position="354"/>
        <end position="475"/>
    </location>
</feature>
<evidence type="ECO:0000259" key="2">
    <source>
        <dbReference type="PROSITE" id="PS50202"/>
    </source>
</evidence>
<dbReference type="PANTHER" id="PTHR22947">
    <property type="entry name" value="MAJOR SPERM PROTEIN"/>
    <property type="match status" value="1"/>
</dbReference>
<keyword evidence="4" id="KW-1185">Reference proteome</keyword>
<dbReference type="PANTHER" id="PTHR22947:SF11">
    <property type="entry name" value="MAJOR SPERM PROTEIN"/>
    <property type="match status" value="1"/>
</dbReference>
<dbReference type="Pfam" id="PF00635">
    <property type="entry name" value="Motile_Sperm"/>
    <property type="match status" value="1"/>
</dbReference>
<dbReference type="SUPFAM" id="SSF49354">
    <property type="entry name" value="PapD-like"/>
    <property type="match status" value="1"/>
</dbReference>
<comment type="function">
    <text evidence="1">Central component in molecular interactions underlying sperm crawling. Forms an extensive filament system that extends from sperm villipoda, along the leading edge of the pseudopod.</text>
</comment>
<dbReference type="EMBL" id="CAJGYM010000008">
    <property type="protein sequence ID" value="CAD6188287.1"/>
    <property type="molecule type" value="Genomic_DNA"/>
</dbReference>
<evidence type="ECO:0000256" key="1">
    <source>
        <dbReference type="RuleBase" id="RU003425"/>
    </source>
</evidence>
<sequence length="475" mass="53027">MVGILRSWLADYKNRFAPALLFKILTNDIRRLPKTEELCDVEELSAQLKTALLVLERVFPSKNFSLPTDGRESEEVSRILLQHLGFRLSRKESSVAGRGVFVEQGNLRRGQLACVYPGTIYRVGDPLLLQSLGNQFVLTCRDGVSVDGNDRRLSRIVHRSCARRDFPAPYTSDLTWLGQEPFSFLNLGHYVNNATHDGQHNVQYMEFDVQDWPLSLRKFLPYAVFNPSATAIPLRVVCVVAIRDISIEAHLIDKNLGERFQPEATADLPVGSDAFFASQPPVNTLPIHSGTVVNLRLNSHGEPSVSAFSGDVTAIWVAEETLAGVCRRMTTPSNIQIYCDVDPMRFFPSSSKSTSQTDPRPAVSMKLEPPFAEFIELGGASKHAMINDGMCRVVFKVKCSNNSLFKVSPVYAFLDPGASTELQILRQQGISKHDKLIILLKEAKRSDKDPRKAFQAEATTVKKVLPLIARQVEER</sequence>
<gene>
    <name evidence="3" type="ORF">CAUJ_LOCUS4206</name>
</gene>
<proteinExistence type="predicted"/>
<keyword evidence="1" id="KW-0963">Cytoplasm</keyword>
<dbReference type="InterPro" id="IPR008962">
    <property type="entry name" value="PapD-like_sf"/>
</dbReference>